<dbReference type="WBParaSite" id="RSKR_0000133100.1">
    <property type="protein sequence ID" value="RSKR_0000133100.1"/>
    <property type="gene ID" value="RSKR_0000133100"/>
</dbReference>
<dbReference type="Proteomes" id="UP000095286">
    <property type="component" value="Unplaced"/>
</dbReference>
<accession>A0AC35TJY0</accession>
<name>A0AC35TJY0_9BILA</name>
<evidence type="ECO:0000313" key="1">
    <source>
        <dbReference type="Proteomes" id="UP000095286"/>
    </source>
</evidence>
<protein>
    <submittedName>
        <fullName evidence="2">BTB domain-containing protein</fullName>
    </submittedName>
</protein>
<reference evidence="2" key="1">
    <citation type="submission" date="2016-11" db="UniProtKB">
        <authorList>
            <consortium name="WormBaseParasite"/>
        </authorList>
    </citation>
    <scope>IDENTIFICATION</scope>
    <source>
        <strain evidence="2">KR3021</strain>
    </source>
</reference>
<organism evidence="1 2">
    <name type="scientific">Rhabditophanes sp. KR3021</name>
    <dbReference type="NCBI Taxonomy" id="114890"/>
    <lineage>
        <taxon>Eukaryota</taxon>
        <taxon>Metazoa</taxon>
        <taxon>Ecdysozoa</taxon>
        <taxon>Nematoda</taxon>
        <taxon>Chromadorea</taxon>
        <taxon>Rhabditida</taxon>
        <taxon>Tylenchina</taxon>
        <taxon>Panagrolaimomorpha</taxon>
        <taxon>Strongyloidoidea</taxon>
        <taxon>Alloionematidae</taxon>
        <taxon>Rhabditophanes</taxon>
    </lineage>
</organism>
<proteinExistence type="predicted"/>
<evidence type="ECO:0000313" key="2">
    <source>
        <dbReference type="WBParaSite" id="RSKR_0000133100.1"/>
    </source>
</evidence>
<sequence>MTVLNIEPATAEVPAFGGISVHKLPSGRICIDSKRDHASTFGQHMKNNFQAYSVNGKHDEIRFKSGNNYFIVPAVVALSHSTLIRKMARSMQLPITIDLDKCDPTAIQKIVNFMNGNELELSKLEITNVYDILVKLEMDAMRVTLKKYIDDNLAREHSAKVRSNSTVAARQANECQQLMTQIEKLMVDLKKVCCSGAKGVDCCLDDKKSQNKPAPPLSLKHRSLPRSSLNIQQRIAPKLASRFPGQDSVCKNAPTLKYAACQERYPGITSRTRGRTGSIAFRGRHPSMGSRGRPYPDTTDSEASRKSRSSTRFPRLPHQPNVHLQKYSKIVLPVRKNKSRSAQKSPSIKNIAPDRSSTSKPVKQSMYGEHLFPAKNETLLEHKLLPNYFVPKSVVCNPYAYQGNPPSKQSSLCKNSNTRESSKSPAPAYGAFTFNKVTDPKGFVPRPAAPTQRCPNPTPGYFCKPDPNYKPCHKNIQVPLPAYWAAGQHSR</sequence>